<keyword evidence="2" id="KW-0178">Competence</keyword>
<gene>
    <name evidence="4" type="ORF">NCTC11086_02289</name>
</gene>
<feature type="transmembrane region" description="Helical" evidence="3">
    <location>
        <begin position="12"/>
        <end position="37"/>
    </location>
</feature>
<dbReference type="AlphaFoldDB" id="A0A2X3Y1Y6"/>
<evidence type="ECO:0000313" key="4">
    <source>
        <dbReference type="EMBL" id="SQF72314.1"/>
    </source>
</evidence>
<evidence type="ECO:0000256" key="1">
    <source>
        <dbReference type="ARBA" id="ARBA00004241"/>
    </source>
</evidence>
<keyword evidence="3" id="KW-0472">Membrane</keyword>
<dbReference type="SUPFAM" id="SSF49899">
    <property type="entry name" value="Concanavalin A-like lectins/glucanases"/>
    <property type="match status" value="1"/>
</dbReference>
<comment type="subcellular location">
    <subcellularLocation>
        <location evidence="1">Cell surface</location>
    </subcellularLocation>
</comment>
<dbReference type="GO" id="GO:0030420">
    <property type="term" value="P:establishment of competence for transformation"/>
    <property type="evidence" value="ECO:0007669"/>
    <property type="project" value="UniProtKB-KW"/>
</dbReference>
<dbReference type="Proteomes" id="UP000248534">
    <property type="component" value="Chromosome 1"/>
</dbReference>
<keyword evidence="3" id="KW-1133">Transmembrane helix</keyword>
<protein>
    <recommendedName>
        <fullName evidence="6">Prepilin-type N-terminal cleavage/methylation domain-containing protein</fullName>
    </recommendedName>
</protein>
<evidence type="ECO:0000313" key="5">
    <source>
        <dbReference type="Proteomes" id="UP000248534"/>
    </source>
</evidence>
<evidence type="ECO:0008006" key="6">
    <source>
        <dbReference type="Google" id="ProtNLM"/>
    </source>
</evidence>
<evidence type="ECO:0000256" key="3">
    <source>
        <dbReference type="SAM" id="Phobius"/>
    </source>
</evidence>
<proteinExistence type="predicted"/>
<dbReference type="EMBL" id="LS483364">
    <property type="protein sequence ID" value="SQF72314.1"/>
    <property type="molecule type" value="Genomic_DNA"/>
</dbReference>
<dbReference type="Pfam" id="PF07963">
    <property type="entry name" value="N_methyl"/>
    <property type="match status" value="1"/>
</dbReference>
<reference evidence="4 5" key="1">
    <citation type="submission" date="2018-06" db="EMBL/GenBank/DDBJ databases">
        <authorList>
            <consortium name="Pathogen Informatics"/>
            <person name="Doyle S."/>
        </authorList>
    </citation>
    <scope>NUCLEOTIDE SEQUENCE [LARGE SCALE GENOMIC DNA]</scope>
    <source>
        <strain evidence="4 5">NCTC11086</strain>
    </source>
</reference>
<evidence type="ECO:0000256" key="2">
    <source>
        <dbReference type="ARBA" id="ARBA00023287"/>
    </source>
</evidence>
<dbReference type="InterPro" id="IPR013320">
    <property type="entry name" value="ConA-like_dom_sf"/>
</dbReference>
<dbReference type="InterPro" id="IPR012902">
    <property type="entry name" value="N_methyl_site"/>
</dbReference>
<dbReference type="PROSITE" id="PS00409">
    <property type="entry name" value="PROKAR_NTER_METHYL"/>
    <property type="match status" value="1"/>
</dbReference>
<organism evidence="4 5">
    <name type="scientific">Streptococcus sanguinis</name>
    <dbReference type="NCBI Taxonomy" id="1305"/>
    <lineage>
        <taxon>Bacteria</taxon>
        <taxon>Bacillati</taxon>
        <taxon>Bacillota</taxon>
        <taxon>Bacilli</taxon>
        <taxon>Lactobacillales</taxon>
        <taxon>Streptococcaceae</taxon>
        <taxon>Streptococcus</taxon>
    </lineage>
</organism>
<dbReference type="RefSeq" id="WP_111676821.1">
    <property type="nucleotide sequence ID" value="NZ_CP071420.1"/>
</dbReference>
<accession>A0A2X3Y1Y6</accession>
<sequence>MKRLQKRKGITLVEVLISLILIGVIAAGLLTFFAGSYHNILGQRKQNTINFDIQQDFETRLSEIKKNSGKGTEVETFSYRIGNGSLQNIKVTGQTLSYNKNNQTKNIHLFAANAKESVLQIPEDLDVKVPDSKRFYYIGETTKPGSVGLADSQQGSKARIYTESGWFLSDRSIGNGLPGIVPVGTIGQVGDTIGSATVLPEMPTDFRQLSKKGNGVYITDNMRGRYLTFAARVINSYGRVGNYQEAERIWVMGLPVTNNLDIHTDADLALLKKNSTFSMLPSDAQIYTNTDVRDYAHDKSLDSLKISNVPVLNYYEDVIRQSRQFIAPRDKYSLTFEKRDFRNGNSNTTSILIGNRTQIGSLLTYKLDNTLSWAINLEDSGKIAIKTVDNTAANNGGQQYANAKLDFTKDNSIQVRSSTKNDILTLEIFVNGALSHTQQLFLNQNGVRHNVETGQIVFGGNTYINEFAIYKTALNDGDIQKLAKYFSEKYKASE</sequence>
<name>A0A2X3Y1Y6_STRSA</name>
<dbReference type="GO" id="GO:0009986">
    <property type="term" value="C:cell surface"/>
    <property type="evidence" value="ECO:0007669"/>
    <property type="project" value="UniProtKB-SubCell"/>
</dbReference>
<keyword evidence="3" id="KW-0812">Transmembrane</keyword>